<sequence length="93" mass="10455">MLLLQPYPDGIKRFQPSGAMPFPYLLNTSSLRVSEYMEGFCVIMQLRSAADPPITTAKDEEWRYPVGASYENSYATRYQQAQSVPAAQVSAEK</sequence>
<reference evidence="1 2" key="1">
    <citation type="submission" date="2015-01" db="EMBL/GenBank/DDBJ databases">
        <title>Desulfovibrio sp. JC271 draft genome sequence.</title>
        <authorList>
            <person name="Shivani Y."/>
            <person name="Subhash Y."/>
            <person name="Sasikala C."/>
            <person name="Ramana C.V."/>
        </authorList>
    </citation>
    <scope>NUCLEOTIDE SEQUENCE [LARGE SCALE GENOMIC DNA]</scope>
    <source>
        <strain evidence="1 2">JC271</strain>
    </source>
</reference>
<evidence type="ECO:0000313" key="1">
    <source>
        <dbReference type="EMBL" id="OBQ52665.1"/>
    </source>
</evidence>
<organism evidence="1 2">
    <name type="scientific">Halodesulfovibrio spirochaetisodalis</name>
    <dbReference type="NCBI Taxonomy" id="1560234"/>
    <lineage>
        <taxon>Bacteria</taxon>
        <taxon>Pseudomonadati</taxon>
        <taxon>Thermodesulfobacteriota</taxon>
        <taxon>Desulfovibrionia</taxon>
        <taxon>Desulfovibrionales</taxon>
        <taxon>Desulfovibrionaceae</taxon>
        <taxon>Halodesulfovibrio</taxon>
    </lineage>
</organism>
<name>A0A1B7XEQ7_9BACT</name>
<dbReference type="Proteomes" id="UP000091979">
    <property type="component" value="Unassembled WGS sequence"/>
</dbReference>
<dbReference type="EMBL" id="JXMS01000009">
    <property type="protein sequence ID" value="OBQ52665.1"/>
    <property type="molecule type" value="Genomic_DNA"/>
</dbReference>
<comment type="caution">
    <text evidence="1">The sequence shown here is derived from an EMBL/GenBank/DDBJ whole genome shotgun (WGS) entry which is preliminary data.</text>
</comment>
<dbReference type="PATRIC" id="fig|1560234.3.peg.3326"/>
<proteinExistence type="predicted"/>
<evidence type="ECO:0000313" key="2">
    <source>
        <dbReference type="Proteomes" id="UP000091979"/>
    </source>
</evidence>
<dbReference type="AlphaFoldDB" id="A0A1B7XEQ7"/>
<keyword evidence="2" id="KW-1185">Reference proteome</keyword>
<gene>
    <name evidence="1" type="ORF">SP90_06750</name>
</gene>
<accession>A0A1B7XEQ7</accession>
<protein>
    <submittedName>
        <fullName evidence="1">Uncharacterized protein</fullName>
    </submittedName>
</protein>